<reference evidence="1" key="1">
    <citation type="submission" date="2020-11" db="EMBL/GenBank/DDBJ databases">
        <title>Kefir isolates.</title>
        <authorList>
            <person name="Marcisauskas S."/>
            <person name="Kim Y."/>
            <person name="Blasche S."/>
        </authorList>
    </citation>
    <scope>NUCLEOTIDE SEQUENCE</scope>
    <source>
        <strain evidence="1">Olga-1</strain>
    </source>
</reference>
<dbReference type="GO" id="GO:0004553">
    <property type="term" value="F:hydrolase activity, hydrolyzing O-glycosyl compounds"/>
    <property type="evidence" value="ECO:0007669"/>
    <property type="project" value="UniProtKB-ARBA"/>
</dbReference>
<proteinExistence type="predicted"/>
<dbReference type="InterPro" id="IPR012341">
    <property type="entry name" value="6hp_glycosidase-like_sf"/>
</dbReference>
<dbReference type="SMART" id="SM01149">
    <property type="entry name" value="DUF1237"/>
    <property type="match status" value="1"/>
</dbReference>
<dbReference type="PANTHER" id="PTHR31047:SF0">
    <property type="entry name" value="MEIOTICALLY UP-REGULATED GENE 157 PROTEIN"/>
    <property type="match status" value="1"/>
</dbReference>
<accession>A0A9P7BDC9</accession>
<dbReference type="InterPro" id="IPR008928">
    <property type="entry name" value="6-hairpin_glycosidase_sf"/>
</dbReference>
<keyword evidence="2" id="KW-1185">Reference proteome</keyword>
<comment type="caution">
    <text evidence="1">The sequence shown here is derived from an EMBL/GenBank/DDBJ whole genome shotgun (WGS) entry which is preliminary data.</text>
</comment>
<dbReference type="Gene3D" id="1.50.10.10">
    <property type="match status" value="1"/>
</dbReference>
<dbReference type="InterPro" id="IPR008313">
    <property type="entry name" value="GH125"/>
</dbReference>
<name>A0A9P7BDC9_9ASCO</name>
<dbReference type="Pfam" id="PF06824">
    <property type="entry name" value="Glyco_hydro_125"/>
    <property type="match status" value="1"/>
</dbReference>
<evidence type="ECO:0000313" key="1">
    <source>
        <dbReference type="EMBL" id="KAG0686746.1"/>
    </source>
</evidence>
<gene>
    <name evidence="1" type="ORF">C6P40_003449</name>
</gene>
<dbReference type="SUPFAM" id="SSF48208">
    <property type="entry name" value="Six-hairpin glycosidases"/>
    <property type="match status" value="1"/>
</dbReference>
<organism evidence="1 2">
    <name type="scientific">Pichia californica</name>
    <dbReference type="NCBI Taxonomy" id="460514"/>
    <lineage>
        <taxon>Eukaryota</taxon>
        <taxon>Fungi</taxon>
        <taxon>Dikarya</taxon>
        <taxon>Ascomycota</taxon>
        <taxon>Saccharomycotina</taxon>
        <taxon>Pichiomycetes</taxon>
        <taxon>Pichiales</taxon>
        <taxon>Pichiaceae</taxon>
        <taxon>Pichia</taxon>
    </lineage>
</organism>
<dbReference type="EMBL" id="PUHW01000390">
    <property type="protein sequence ID" value="KAG0686746.1"/>
    <property type="molecule type" value="Genomic_DNA"/>
</dbReference>
<sequence>MLEPEVKIHNNFARNSLRGSKRWLLIVLVFLAYIYWPRSDDNSTVSKSGKTTNLDIDMHTDSDSEVKLLNNHKKINNEGISVSNGWFKGLKAPTCEEYTSYASRQHAPFSKGPLKLPFMRPSLECRTFKSPAVEKIINEFKIKMKDDDLFRIFENSLPNTLDTTILWFEENDTDGKPKTFISTGDIHAEWLRDSARQLSVYQKFIKDDPKLGKLIKGTIIQQAKYIRIAPYCNAFQPPKKSKVSRKPSSIDNVTPTPPWDDVFECKWELDSLASFLTLSNEYIFNSNDYSLFNDNDFIDALKTIVKILRRESSPTFDENGRVLPFYYSFRRETNIGSETLSLSGTGNPVNFETGLIRSAFRPSDDACIFQFLIPSNIQMMIELKKIIPLLKKYNDPLIMDENLSSVFHKFVIDINQGIENHAIVDHKIYGKVYAYEVDGYGGANFMDDANIPSLLSLPDLGYGNIHDEIYQNTRSMILSKIGNPYYLKGKYLQGIGGPHVGLFHAWPMSLLIQIRTTDDDDEILKLLDMIKTTTGGLGLMHEGVNVNSPNGMTFTRPWFSWCNSEFGKTILDLANRKPWLIFDEDKTDIETDILKNGHLTEEYLDELELELE</sequence>
<dbReference type="AlphaFoldDB" id="A0A9P7BDC9"/>
<evidence type="ECO:0000313" key="2">
    <source>
        <dbReference type="Proteomes" id="UP000697127"/>
    </source>
</evidence>
<dbReference type="PANTHER" id="PTHR31047">
    <property type="entry name" value="MEIOTICALLY UP-REGULATED GENE 157 PROTEIN"/>
    <property type="match status" value="1"/>
</dbReference>
<dbReference type="GO" id="GO:0005975">
    <property type="term" value="P:carbohydrate metabolic process"/>
    <property type="evidence" value="ECO:0007669"/>
    <property type="project" value="InterPro"/>
</dbReference>
<protein>
    <submittedName>
        <fullName evidence="1">Uncharacterized protein</fullName>
    </submittedName>
</protein>
<dbReference type="Proteomes" id="UP000697127">
    <property type="component" value="Unassembled WGS sequence"/>
</dbReference>